<gene>
    <name evidence="2" type="ORF">ACGLYG10_0837</name>
</gene>
<feature type="compositionally biased region" description="Basic and acidic residues" evidence="1">
    <location>
        <begin position="1"/>
        <end position="11"/>
    </location>
</feature>
<dbReference type="STRING" id="1892869.ACGLYG10_0837"/>
<name>A0A1M4RXK3_9ACTO</name>
<accession>A0A1M4RXK3</accession>
<evidence type="ECO:0000256" key="1">
    <source>
        <dbReference type="SAM" id="MobiDB-lite"/>
    </source>
</evidence>
<reference evidence="3" key="1">
    <citation type="submission" date="2016-09" db="EMBL/GenBank/DDBJ databases">
        <authorList>
            <person name="Strepis N."/>
        </authorList>
    </citation>
    <scope>NUCLEOTIDE SEQUENCE [LARGE SCALE GENOMIC DNA]</scope>
</reference>
<dbReference type="RefSeq" id="WP_073328214.1">
    <property type="nucleotide sequence ID" value="NZ_FQTT01000007.1"/>
</dbReference>
<proteinExistence type="predicted"/>
<dbReference type="Proteomes" id="UP000184291">
    <property type="component" value="Unassembled WGS sequence"/>
</dbReference>
<sequence>MSARRDPEDNNSHSNTAAAEATTPHTKTDDTPDPATSHKDTPDTDTTHNSDTDTSNDHAKDGAADKDGQHEADDDHNADDHADVDGADGADGDVDDRYQKSVPELFEDREGFVSQRDELLGQLDDSMPDGLERNAFNVENRQQTIRDLLDDGYDPEEIKKLQKISTDLTAARQNVSETSAAIGEVGGQHYSDTHGAPVLDAWRNENNGHTPPGGYSDGAALSGDGKTFYELEYKGVTAKLSKSPVHTTFEGDFPQGTPEYARDHLITDPRYAQYFHDHKDVWEAIKSGKTSLCFRTISTRTAHGEPHVQDVLFDLVGDGPNGHKVRDTLQEMIDALD</sequence>
<feature type="region of interest" description="Disordered" evidence="1">
    <location>
        <begin position="1"/>
        <end position="111"/>
    </location>
</feature>
<evidence type="ECO:0000313" key="3">
    <source>
        <dbReference type="Proteomes" id="UP000184291"/>
    </source>
</evidence>
<feature type="compositionally biased region" description="Basic and acidic residues" evidence="1">
    <location>
        <begin position="26"/>
        <end position="84"/>
    </location>
</feature>
<dbReference type="AlphaFoldDB" id="A0A1M4RXK3"/>
<evidence type="ECO:0000313" key="2">
    <source>
        <dbReference type="EMBL" id="SHE24630.1"/>
    </source>
</evidence>
<protein>
    <submittedName>
        <fullName evidence="2">Uncharacterized protein</fullName>
    </submittedName>
</protein>
<feature type="compositionally biased region" description="Acidic residues" evidence="1">
    <location>
        <begin position="85"/>
        <end position="94"/>
    </location>
</feature>
<dbReference type="EMBL" id="FQTT01000007">
    <property type="protein sequence ID" value="SHE24630.1"/>
    <property type="molecule type" value="Genomic_DNA"/>
</dbReference>
<dbReference type="OrthoDB" id="2086631at2"/>
<organism evidence="2 3">
    <name type="scientific">Actinomyces glycerinitolerans</name>
    <dbReference type="NCBI Taxonomy" id="1892869"/>
    <lineage>
        <taxon>Bacteria</taxon>
        <taxon>Bacillati</taxon>
        <taxon>Actinomycetota</taxon>
        <taxon>Actinomycetes</taxon>
        <taxon>Actinomycetales</taxon>
        <taxon>Actinomycetaceae</taxon>
        <taxon>Actinomyces</taxon>
    </lineage>
</organism>
<keyword evidence="3" id="KW-1185">Reference proteome</keyword>